<sequence>MSLPFRITFEDKDYTYTILSKKIDKDTSEIKISFDGEELTITRNSSGEWDVLERTISDGPDLKKSIARNVALRYRLK</sequence>
<dbReference type="Proteomes" id="UP000616201">
    <property type="component" value="Unassembled WGS sequence"/>
</dbReference>
<gene>
    <name evidence="1" type="ORF">C4F49_03350</name>
</gene>
<dbReference type="EMBL" id="PRDK01000002">
    <property type="protein sequence ID" value="MBE8712715.1"/>
    <property type="molecule type" value="Genomic_DNA"/>
</dbReference>
<evidence type="ECO:0000313" key="2">
    <source>
        <dbReference type="Proteomes" id="UP000616201"/>
    </source>
</evidence>
<protein>
    <submittedName>
        <fullName evidence="1">Uncharacterized protein</fullName>
    </submittedName>
</protein>
<dbReference type="AlphaFoldDB" id="A0A928UWQ6"/>
<name>A0A928UWQ6_9SPHI</name>
<proteinExistence type="predicted"/>
<keyword evidence="2" id="KW-1185">Reference proteome</keyword>
<evidence type="ECO:0000313" key="1">
    <source>
        <dbReference type="EMBL" id="MBE8712715.1"/>
    </source>
</evidence>
<dbReference type="RefSeq" id="WP_196936621.1">
    <property type="nucleotide sequence ID" value="NZ_MU158698.1"/>
</dbReference>
<reference evidence="1" key="1">
    <citation type="submission" date="2018-02" db="EMBL/GenBank/DDBJ databases">
        <authorList>
            <person name="Vasarhelyi B.M."/>
            <person name="Deshmukh S."/>
            <person name="Balint B."/>
            <person name="Kukolya J."/>
        </authorList>
    </citation>
    <scope>NUCLEOTIDE SEQUENCE</scope>
    <source>
        <strain evidence="1">KB22</strain>
    </source>
</reference>
<accession>A0A928UWQ6</accession>
<organism evidence="1 2">
    <name type="scientific">Sphingobacterium hungaricum</name>
    <dbReference type="NCBI Taxonomy" id="2082723"/>
    <lineage>
        <taxon>Bacteria</taxon>
        <taxon>Pseudomonadati</taxon>
        <taxon>Bacteroidota</taxon>
        <taxon>Sphingobacteriia</taxon>
        <taxon>Sphingobacteriales</taxon>
        <taxon>Sphingobacteriaceae</taxon>
        <taxon>Sphingobacterium</taxon>
    </lineage>
</organism>
<comment type="caution">
    <text evidence="1">The sequence shown here is derived from an EMBL/GenBank/DDBJ whole genome shotgun (WGS) entry which is preliminary data.</text>
</comment>